<dbReference type="HOGENOM" id="CLU_096773_0_0_0"/>
<gene>
    <name evidence="2" type="ORF">J421_2478</name>
</gene>
<dbReference type="EMBL" id="CP007128">
    <property type="protein sequence ID" value="AHG90015.1"/>
    <property type="molecule type" value="Genomic_DNA"/>
</dbReference>
<keyword evidence="3" id="KW-1185">Reference proteome</keyword>
<dbReference type="InterPro" id="IPR014263">
    <property type="entry name" value="Methanolan_biosynth_EpsI"/>
</dbReference>
<dbReference type="NCBIfam" id="TIGR02914">
    <property type="entry name" value="EpsI_fam"/>
    <property type="match status" value="1"/>
</dbReference>
<organism evidence="2 3">
    <name type="scientific">Gemmatirosa kalamazoonensis</name>
    <dbReference type="NCBI Taxonomy" id="861299"/>
    <lineage>
        <taxon>Bacteria</taxon>
        <taxon>Pseudomonadati</taxon>
        <taxon>Gemmatimonadota</taxon>
        <taxon>Gemmatimonadia</taxon>
        <taxon>Gemmatimonadales</taxon>
        <taxon>Gemmatimonadaceae</taxon>
        <taxon>Gemmatirosa</taxon>
    </lineage>
</organism>
<evidence type="ECO:0000313" key="2">
    <source>
        <dbReference type="EMBL" id="AHG90015.1"/>
    </source>
</evidence>
<dbReference type="OrthoDB" id="9797363at2"/>
<dbReference type="InParanoid" id="W0RI55"/>
<evidence type="ECO:0000259" key="1">
    <source>
        <dbReference type="Pfam" id="PF11984"/>
    </source>
</evidence>
<dbReference type="STRING" id="861299.J421_2478"/>
<feature type="domain" description="Methanolan biosynthesis EpsI" evidence="1">
    <location>
        <begin position="9"/>
        <end position="190"/>
    </location>
</feature>
<dbReference type="AlphaFoldDB" id="W0RI55"/>
<dbReference type="Pfam" id="PF11984">
    <property type="entry name" value="DUF3485"/>
    <property type="match status" value="1"/>
</dbReference>
<accession>W0RI55</accession>
<dbReference type="Proteomes" id="UP000019151">
    <property type="component" value="Chromosome"/>
</dbReference>
<reference evidence="2 3" key="1">
    <citation type="journal article" date="2014" name="Genome Announc.">
        <title>Genome Sequence and Methylome of Soil Bacterium Gemmatirosa kalamazoonensis KBS708T, a Member of the Rarely Cultivated Gemmatimonadetes Phylum.</title>
        <authorList>
            <person name="Debruyn J.M."/>
            <person name="Radosevich M."/>
            <person name="Wommack K.E."/>
            <person name="Polson S.W."/>
            <person name="Hauser L.J."/>
            <person name="Fawaz M.N."/>
            <person name="Korlach J."/>
            <person name="Tsai Y.C."/>
        </authorList>
    </citation>
    <scope>NUCLEOTIDE SEQUENCE [LARGE SCALE GENOMIC DNA]</scope>
    <source>
        <strain evidence="2 3">KBS708</strain>
    </source>
</reference>
<dbReference type="RefSeq" id="WP_025411490.1">
    <property type="nucleotide sequence ID" value="NZ_CP007128.1"/>
</dbReference>
<evidence type="ECO:0000313" key="3">
    <source>
        <dbReference type="Proteomes" id="UP000019151"/>
    </source>
</evidence>
<dbReference type="eggNOG" id="COG1269">
    <property type="taxonomic scope" value="Bacteria"/>
</dbReference>
<dbReference type="KEGG" id="gba:J421_2478"/>
<sequence length="225" mass="24406">MRDAMRFAPAAILGVGCVMISGMRTQKRVPPRTHMSAVQISAPGFASKDTVISADEQKIAGMSDYVLRLFERDSTDLGFSVYIGYYDYQVQGKTIHSPKNCLPGAGWEALSASVQPVHAGGATYPVNRYMLANKGAQALVYYWYQGRGRVEANEYKVKYNLLHDAALYGRTEEALVRVVVPIDMRKLQRDGQAATYAAADSLAGQVATQLLPAVTKALPPSPAGS</sequence>
<protein>
    <submittedName>
        <fullName evidence="2">EpsI family protein</fullName>
    </submittedName>
</protein>
<dbReference type="PROSITE" id="PS51257">
    <property type="entry name" value="PROKAR_LIPOPROTEIN"/>
    <property type="match status" value="1"/>
</dbReference>
<proteinExistence type="predicted"/>
<name>W0RI55_9BACT</name>